<dbReference type="SUPFAM" id="SSF46785">
    <property type="entry name" value="Winged helix' DNA-binding domain"/>
    <property type="match status" value="1"/>
</dbReference>
<evidence type="ECO:0000256" key="4">
    <source>
        <dbReference type="ARBA" id="ARBA00022705"/>
    </source>
</evidence>
<dbReference type="EC" id="3.4.21.88" evidence="13"/>
<dbReference type="GO" id="GO:0003677">
    <property type="term" value="F:DNA binding"/>
    <property type="evidence" value="ECO:0007669"/>
    <property type="project" value="UniProtKB-UniRule"/>
</dbReference>
<comment type="function">
    <text evidence="13">Represses a number of genes involved in the response to DNA damage (SOS response), including recA and lexA. In the presence of single-stranded DNA, RecA interacts with LexA causing an autocatalytic cleavage which disrupts the DNA-binding part of LexA, leading to derepression of the SOS regulon and eventually DNA repair.</text>
</comment>
<dbReference type="InterPro" id="IPR006199">
    <property type="entry name" value="LexA_DNA-bd_dom"/>
</dbReference>
<dbReference type="AlphaFoldDB" id="A0A1M6DCA2"/>
<keyword evidence="18" id="KW-1185">Reference proteome</keyword>
<dbReference type="InterPro" id="IPR036388">
    <property type="entry name" value="WH-like_DNA-bd_sf"/>
</dbReference>
<dbReference type="Gene3D" id="2.10.109.10">
    <property type="entry name" value="Umud Fragment, subunit A"/>
    <property type="match status" value="1"/>
</dbReference>
<dbReference type="STRING" id="1121476.SAMN02745751_00855"/>
<feature type="domain" description="LexA repressor DNA-binding" evidence="16">
    <location>
        <begin position="1"/>
        <end position="65"/>
    </location>
</feature>
<name>A0A1M6DCA2_9FIRM</name>
<evidence type="ECO:0000259" key="15">
    <source>
        <dbReference type="Pfam" id="PF00717"/>
    </source>
</evidence>
<evidence type="ECO:0000256" key="9">
    <source>
        <dbReference type="ARBA" id="ARBA00023125"/>
    </source>
</evidence>
<evidence type="ECO:0000256" key="5">
    <source>
        <dbReference type="ARBA" id="ARBA00022763"/>
    </source>
</evidence>
<evidence type="ECO:0000256" key="14">
    <source>
        <dbReference type="RuleBase" id="RU003991"/>
    </source>
</evidence>
<feature type="site" description="Cleavage; by autolysis" evidence="13">
    <location>
        <begin position="94"/>
        <end position="95"/>
    </location>
</feature>
<dbReference type="PANTHER" id="PTHR33516:SF2">
    <property type="entry name" value="LEXA REPRESSOR-RELATED"/>
    <property type="match status" value="1"/>
</dbReference>
<dbReference type="InterPro" id="IPR036286">
    <property type="entry name" value="LexA/Signal_pep-like_sf"/>
</dbReference>
<accession>A0A1M6DCA2</accession>
<dbReference type="GO" id="GO:0009432">
    <property type="term" value="P:SOS response"/>
    <property type="evidence" value="ECO:0007669"/>
    <property type="project" value="UniProtKB-UniRule"/>
</dbReference>
<evidence type="ECO:0000313" key="17">
    <source>
        <dbReference type="EMBL" id="SHI70755.1"/>
    </source>
</evidence>
<dbReference type="InterPro" id="IPR006200">
    <property type="entry name" value="LexA"/>
</dbReference>
<proteinExistence type="inferred from homology"/>
<evidence type="ECO:0000256" key="8">
    <source>
        <dbReference type="ARBA" id="ARBA00023015"/>
    </source>
</evidence>
<dbReference type="FunFam" id="2.10.109.10:FF:000001">
    <property type="entry name" value="LexA repressor"/>
    <property type="match status" value="1"/>
</dbReference>
<dbReference type="GO" id="GO:0006281">
    <property type="term" value="P:DNA repair"/>
    <property type="evidence" value="ECO:0007669"/>
    <property type="project" value="UniProtKB-UniRule"/>
</dbReference>
<dbReference type="PANTHER" id="PTHR33516">
    <property type="entry name" value="LEXA REPRESSOR"/>
    <property type="match status" value="1"/>
</dbReference>
<evidence type="ECO:0000256" key="2">
    <source>
        <dbReference type="ARBA" id="ARBA00011738"/>
    </source>
</evidence>
<dbReference type="Proteomes" id="UP000184052">
    <property type="component" value="Unassembled WGS sequence"/>
</dbReference>
<dbReference type="GO" id="GO:0006260">
    <property type="term" value="P:DNA replication"/>
    <property type="evidence" value="ECO:0007669"/>
    <property type="project" value="UniProtKB-UniRule"/>
</dbReference>
<keyword evidence="9 13" id="KW-0238">DNA-binding</keyword>
<evidence type="ECO:0000256" key="1">
    <source>
        <dbReference type="ARBA" id="ARBA00007484"/>
    </source>
</evidence>
<dbReference type="InterPro" id="IPR015927">
    <property type="entry name" value="Peptidase_S24_S26A/B/C"/>
</dbReference>
<evidence type="ECO:0000256" key="11">
    <source>
        <dbReference type="ARBA" id="ARBA00023204"/>
    </source>
</evidence>
<dbReference type="Pfam" id="PF00717">
    <property type="entry name" value="Peptidase_S24"/>
    <property type="match status" value="1"/>
</dbReference>
<evidence type="ECO:0000256" key="10">
    <source>
        <dbReference type="ARBA" id="ARBA00023163"/>
    </source>
</evidence>
<evidence type="ECO:0000256" key="7">
    <source>
        <dbReference type="ARBA" id="ARBA00022813"/>
    </source>
</evidence>
<keyword evidence="5 13" id="KW-0227">DNA damage</keyword>
<comment type="subunit">
    <text evidence="2 13">Homodimer.</text>
</comment>
<dbReference type="OrthoDB" id="9802364at2"/>
<keyword evidence="10 13" id="KW-0804">Transcription</keyword>
<dbReference type="EMBL" id="FQZL01000006">
    <property type="protein sequence ID" value="SHI70755.1"/>
    <property type="molecule type" value="Genomic_DNA"/>
</dbReference>
<evidence type="ECO:0000256" key="6">
    <source>
        <dbReference type="ARBA" id="ARBA00022801"/>
    </source>
</evidence>
<feature type="active site" description="For autocatalytic cleavage activity" evidence="13">
    <location>
        <position position="166"/>
    </location>
</feature>
<evidence type="ECO:0000313" key="18">
    <source>
        <dbReference type="Proteomes" id="UP000184052"/>
    </source>
</evidence>
<dbReference type="GO" id="GO:0045892">
    <property type="term" value="P:negative regulation of DNA-templated transcription"/>
    <property type="evidence" value="ECO:0007669"/>
    <property type="project" value="UniProtKB-UniRule"/>
</dbReference>
<keyword evidence="6 13" id="KW-0378">Hydrolase</keyword>
<dbReference type="Pfam" id="PF01726">
    <property type="entry name" value="LexA_DNA_bind"/>
    <property type="match status" value="1"/>
</dbReference>
<keyword evidence="8 13" id="KW-0805">Transcription regulation</keyword>
<evidence type="ECO:0000256" key="13">
    <source>
        <dbReference type="HAMAP-Rule" id="MF_00015"/>
    </source>
</evidence>
<keyword evidence="11 13" id="KW-0234">DNA repair</keyword>
<keyword evidence="3 13" id="KW-0678">Repressor</keyword>
<evidence type="ECO:0000259" key="16">
    <source>
        <dbReference type="Pfam" id="PF01726"/>
    </source>
</evidence>
<keyword evidence="7 13" id="KW-0068">Autocatalytic cleavage</keyword>
<feature type="domain" description="Peptidase S24/S26A/S26B/S26C" evidence="15">
    <location>
        <begin position="87"/>
        <end position="197"/>
    </location>
</feature>
<keyword evidence="4 13" id="KW-0235">DNA replication</keyword>
<dbReference type="HAMAP" id="MF_00015">
    <property type="entry name" value="LexA"/>
    <property type="match status" value="1"/>
</dbReference>
<dbReference type="RefSeq" id="WP_073047675.1">
    <property type="nucleotide sequence ID" value="NZ_FQZL01000006.1"/>
</dbReference>
<dbReference type="GO" id="GO:0004252">
    <property type="term" value="F:serine-type endopeptidase activity"/>
    <property type="evidence" value="ECO:0007669"/>
    <property type="project" value="UniProtKB-UniRule"/>
</dbReference>
<keyword evidence="12 13" id="KW-0742">SOS response</keyword>
<dbReference type="GO" id="GO:0006508">
    <property type="term" value="P:proteolysis"/>
    <property type="evidence" value="ECO:0007669"/>
    <property type="project" value="InterPro"/>
</dbReference>
<dbReference type="InterPro" id="IPR006197">
    <property type="entry name" value="Peptidase_S24_LexA"/>
</dbReference>
<dbReference type="SUPFAM" id="SSF51306">
    <property type="entry name" value="LexA/Signal peptidase"/>
    <property type="match status" value="1"/>
</dbReference>
<dbReference type="Gene3D" id="1.10.10.10">
    <property type="entry name" value="Winged helix-like DNA-binding domain superfamily/Winged helix DNA-binding domain"/>
    <property type="match status" value="1"/>
</dbReference>
<evidence type="ECO:0000256" key="3">
    <source>
        <dbReference type="ARBA" id="ARBA00022491"/>
    </source>
</evidence>
<dbReference type="CDD" id="cd06529">
    <property type="entry name" value="S24_LexA-like"/>
    <property type="match status" value="1"/>
</dbReference>
<gene>
    <name evidence="13" type="primary">lexA</name>
    <name evidence="17" type="ORF">SAMN02745751_00855</name>
</gene>
<dbReference type="InterPro" id="IPR036390">
    <property type="entry name" value="WH_DNA-bd_sf"/>
</dbReference>
<dbReference type="FunFam" id="1.10.10.10:FF:000009">
    <property type="entry name" value="LexA repressor"/>
    <property type="match status" value="1"/>
</dbReference>
<evidence type="ECO:0000256" key="12">
    <source>
        <dbReference type="ARBA" id="ARBA00023236"/>
    </source>
</evidence>
<protein>
    <recommendedName>
        <fullName evidence="13">LexA repressor</fullName>
        <ecNumber evidence="13">3.4.21.88</ecNumber>
    </recommendedName>
</protein>
<dbReference type="InterPro" id="IPR050077">
    <property type="entry name" value="LexA_repressor"/>
</dbReference>
<comment type="catalytic activity">
    <reaction evidence="13">
        <text>Hydrolysis of Ala-|-Gly bond in repressor LexA.</text>
        <dbReference type="EC" id="3.4.21.88"/>
    </reaction>
</comment>
<sequence length="205" mass="22937">MKDLSNKQITILNYIKKEISDNGYPPSVREICKAVGLKSTSTVHSHLNTLVKKGYIRKGDNKNRAIEVIDTEDAFVDIPKKEVTNVPLVGRIAAGEPILAVENVDDLFPIPVDWVGKNETFVLRVKGDSMIDAGILDGDYVVISSQNTARNGDIVAALLDDETTLKRFYKEKDHFRLQPENSTMEPIIVKDVNILGILKCVIRRY</sequence>
<reference evidence="17 18" key="1">
    <citation type="submission" date="2016-11" db="EMBL/GenBank/DDBJ databases">
        <authorList>
            <person name="Jaros S."/>
            <person name="Januszkiewicz K."/>
            <person name="Wedrychowicz H."/>
        </authorList>
    </citation>
    <scope>NUCLEOTIDE SEQUENCE [LARGE SCALE GENOMIC DNA]</scope>
    <source>
        <strain evidence="17 18">DSM 17477</strain>
    </source>
</reference>
<dbReference type="NCBIfam" id="TIGR00498">
    <property type="entry name" value="lexA"/>
    <property type="match status" value="1"/>
</dbReference>
<dbReference type="PRINTS" id="PR00726">
    <property type="entry name" value="LEXASERPTASE"/>
</dbReference>
<organism evidence="17 18">
    <name type="scientific">Dethiosulfatibacter aminovorans DSM 17477</name>
    <dbReference type="NCBI Taxonomy" id="1121476"/>
    <lineage>
        <taxon>Bacteria</taxon>
        <taxon>Bacillati</taxon>
        <taxon>Bacillota</taxon>
        <taxon>Tissierellia</taxon>
        <taxon>Dethiosulfatibacter</taxon>
    </lineage>
</organism>
<dbReference type="InterPro" id="IPR039418">
    <property type="entry name" value="LexA-like"/>
</dbReference>
<feature type="DNA-binding region" description="H-T-H motif" evidence="13">
    <location>
        <begin position="28"/>
        <end position="48"/>
    </location>
</feature>
<comment type="similarity">
    <text evidence="1 13 14">Belongs to the peptidase S24 family.</text>
</comment>
<feature type="active site" description="For autocatalytic cleavage activity" evidence="13">
    <location>
        <position position="129"/>
    </location>
</feature>